<feature type="repeat" description="Filamin" evidence="3">
    <location>
        <begin position="192"/>
        <end position="285"/>
    </location>
</feature>
<feature type="region of interest" description="Disordered" evidence="4">
    <location>
        <begin position="1"/>
        <end position="106"/>
    </location>
</feature>
<feature type="compositionally biased region" description="Basic and acidic residues" evidence="4">
    <location>
        <begin position="1"/>
        <end position="45"/>
    </location>
</feature>
<evidence type="ECO:0000256" key="3">
    <source>
        <dbReference type="PROSITE-ProRule" id="PRU00087"/>
    </source>
</evidence>
<dbReference type="SMART" id="SM00557">
    <property type="entry name" value="IG_FLMN"/>
    <property type="match status" value="3"/>
</dbReference>
<dbReference type="InterPro" id="IPR017868">
    <property type="entry name" value="Filamin/ABP280_repeat-like"/>
</dbReference>
<keyword evidence="6" id="KW-1185">Reference proteome</keyword>
<accession>A0AAV4G8I5</accession>
<dbReference type="PANTHER" id="PTHR38537">
    <property type="entry name" value="JITTERBUG, ISOFORM N"/>
    <property type="match status" value="1"/>
</dbReference>
<organism evidence="5 6">
    <name type="scientific">Elysia marginata</name>
    <dbReference type="NCBI Taxonomy" id="1093978"/>
    <lineage>
        <taxon>Eukaryota</taxon>
        <taxon>Metazoa</taxon>
        <taxon>Spiralia</taxon>
        <taxon>Lophotrochozoa</taxon>
        <taxon>Mollusca</taxon>
        <taxon>Gastropoda</taxon>
        <taxon>Heterobranchia</taxon>
        <taxon>Euthyneura</taxon>
        <taxon>Panpulmonata</taxon>
        <taxon>Sacoglossa</taxon>
        <taxon>Placobranchoidea</taxon>
        <taxon>Plakobranchidae</taxon>
        <taxon>Elysia</taxon>
    </lineage>
</organism>
<sequence length="465" mass="52208">MRPLKHEPMRPLSHEPMRSLNHEPMRPLNHETMRPLSHEPIKEENTVPLRRQPNPKPRQRRVQVEMIPTTAGPSYQDYPPPPSSPRSVSVRSINSRPKSPTGPQKVILSGRGLKEAEVNKPAHFQVDGTQANPGKPKSHLQGVRDQLPVSVENVRPQVYKCTYIPDRPGAYLLYVNWNDKPLKGSPYKVAIREPSRPDRVVVTLERPNTVLGEDLEMRVDPRNAGPGQLTVRCTDPNGQEIPCRVNDNYDGTKSLKVTPTMPGRYLVDIRYDGTHIMGSPYAIDIKASNTGLLPVKCWGPGIENGIIPDFQSTFWVETTGAGAGDLRVRIMGPKGAFHVKMRKASQRDKIYQCFYDPVEPGVYTVYVQWSGVHVAGSPFQVLLATSDRELERMQEVINAGGTNSIINGNYNNYFHNNSNNSVHLNSSRSDLDNDVTMRRSRFSKSSSRHSAGRDINSEDLNDILY</sequence>
<proteinExistence type="inferred from homology"/>
<dbReference type="InterPro" id="IPR001298">
    <property type="entry name" value="Filamin/ABP280_rpt"/>
</dbReference>
<dbReference type="SUPFAM" id="SSF81296">
    <property type="entry name" value="E set domains"/>
    <property type="match status" value="3"/>
</dbReference>
<comment type="caution">
    <text evidence="5">The sequence shown here is derived from an EMBL/GenBank/DDBJ whole genome shotgun (WGS) entry which is preliminary data.</text>
</comment>
<dbReference type="GO" id="GO:0030036">
    <property type="term" value="P:actin cytoskeleton organization"/>
    <property type="evidence" value="ECO:0007669"/>
    <property type="project" value="InterPro"/>
</dbReference>
<dbReference type="Proteomes" id="UP000762676">
    <property type="component" value="Unassembled WGS sequence"/>
</dbReference>
<evidence type="ECO:0000313" key="5">
    <source>
        <dbReference type="EMBL" id="GFR82088.1"/>
    </source>
</evidence>
<dbReference type="InterPro" id="IPR014756">
    <property type="entry name" value="Ig_E-set"/>
</dbReference>
<dbReference type="Gene3D" id="2.60.40.10">
    <property type="entry name" value="Immunoglobulins"/>
    <property type="match status" value="3"/>
</dbReference>
<reference evidence="5 6" key="1">
    <citation type="journal article" date="2021" name="Elife">
        <title>Chloroplast acquisition without the gene transfer in kleptoplastic sea slugs, Plakobranchus ocellatus.</title>
        <authorList>
            <person name="Maeda T."/>
            <person name="Takahashi S."/>
            <person name="Yoshida T."/>
            <person name="Shimamura S."/>
            <person name="Takaki Y."/>
            <person name="Nagai Y."/>
            <person name="Toyoda A."/>
            <person name="Suzuki Y."/>
            <person name="Arimoto A."/>
            <person name="Ishii H."/>
            <person name="Satoh N."/>
            <person name="Nishiyama T."/>
            <person name="Hasebe M."/>
            <person name="Maruyama T."/>
            <person name="Minagawa J."/>
            <person name="Obokata J."/>
            <person name="Shigenobu S."/>
        </authorList>
    </citation>
    <scope>NUCLEOTIDE SEQUENCE [LARGE SCALE GENOMIC DNA]</scope>
</reference>
<dbReference type="PROSITE" id="PS50194">
    <property type="entry name" value="FILAMIN_REPEAT"/>
    <property type="match status" value="3"/>
</dbReference>
<evidence type="ECO:0000313" key="6">
    <source>
        <dbReference type="Proteomes" id="UP000762676"/>
    </source>
</evidence>
<dbReference type="PANTHER" id="PTHR38537:SF16">
    <property type="entry name" value="CALPONIN-HOMOLOGY (CH) DOMAIN-CONTAINING PROTEIN"/>
    <property type="match status" value="1"/>
</dbReference>
<dbReference type="AlphaFoldDB" id="A0AAV4G8I5"/>
<dbReference type="Pfam" id="PF00630">
    <property type="entry name" value="Filamin"/>
    <property type="match status" value="3"/>
</dbReference>
<dbReference type="InterPro" id="IPR013783">
    <property type="entry name" value="Ig-like_fold"/>
</dbReference>
<evidence type="ECO:0000256" key="2">
    <source>
        <dbReference type="ARBA" id="ARBA00022737"/>
    </source>
</evidence>
<dbReference type="EMBL" id="BMAT01001243">
    <property type="protein sequence ID" value="GFR82088.1"/>
    <property type="molecule type" value="Genomic_DNA"/>
</dbReference>
<protein>
    <submittedName>
        <fullName evidence="5">Filamin-C</fullName>
    </submittedName>
</protein>
<feature type="compositionally biased region" description="Low complexity" evidence="4">
    <location>
        <begin position="85"/>
        <end position="97"/>
    </location>
</feature>
<name>A0AAV4G8I5_9GAST</name>
<gene>
    <name evidence="5" type="ORF">ElyMa_000618500</name>
</gene>
<feature type="repeat" description="Filamin" evidence="3">
    <location>
        <begin position="295"/>
        <end position="383"/>
    </location>
</feature>
<evidence type="ECO:0000256" key="1">
    <source>
        <dbReference type="ARBA" id="ARBA00009238"/>
    </source>
</evidence>
<dbReference type="GO" id="GO:0051015">
    <property type="term" value="F:actin filament binding"/>
    <property type="evidence" value="ECO:0007669"/>
    <property type="project" value="InterPro"/>
</dbReference>
<evidence type="ECO:0000256" key="4">
    <source>
        <dbReference type="SAM" id="MobiDB-lite"/>
    </source>
</evidence>
<dbReference type="InterPro" id="IPR044801">
    <property type="entry name" value="Filamin"/>
</dbReference>
<feature type="repeat" description="Filamin" evidence="3">
    <location>
        <begin position="98"/>
        <end position="191"/>
    </location>
</feature>
<keyword evidence="2" id="KW-0677">Repeat</keyword>
<comment type="similarity">
    <text evidence="1">Belongs to the filamin family.</text>
</comment>